<name>A0AAD7ABH6_9AGAR</name>
<comment type="caution">
    <text evidence="2">The sequence shown here is derived from an EMBL/GenBank/DDBJ whole genome shotgun (WGS) entry which is preliminary data.</text>
</comment>
<feature type="region of interest" description="Disordered" evidence="1">
    <location>
        <begin position="77"/>
        <end position="99"/>
    </location>
</feature>
<gene>
    <name evidence="2" type="ORF">DFH08DRAFT_773416</name>
</gene>
<dbReference type="Proteomes" id="UP001218218">
    <property type="component" value="Unassembled WGS sequence"/>
</dbReference>
<proteinExistence type="predicted"/>
<protein>
    <recommendedName>
        <fullName evidence="4">F-box domain-containing protein</fullName>
    </recommendedName>
</protein>
<sequence length="464" mass="53138">MRALSALPLDDDIVDRIMTFSPTFATLQALMLVSKAFYSVYQTHPKSITRAVAYNIVGPALPQALRVIRYQYAMPDGNARDKEDPDKLATECPEEHSPSVITADEKQKLQENSKVVCALEDIYSLTQKDRTSRRSVLTSEESWRFRRAVYRIMFYTRLFSGDRYDLDEIADLGEDGVKHIRLQRMAVLKEYPTDELRQIYAVVQFMRDILAEVADSGDQIDVLLSTGPNGVRYAWEERSTESVEEDLGFSLYEYDDGENELYTGYFSLPLNKIWTARGAKPPKDDDEKEPPTKWILDAIIGGNDTCSQCATPGGLKLLTEANWHRMEVQPAAFLKNRLKDNTTVTTPFQAALASLRQQHYDPDKADDCRDDEEWLGPWIGGVFDVPRISGGQWDGWKRDGSYCQPCLRKFLDEHVWRWLLWERVKGGWAPPEDCWYGYNCKTMVHKRPHAEGKNHLCVPTKGDP</sequence>
<evidence type="ECO:0000256" key="1">
    <source>
        <dbReference type="SAM" id="MobiDB-lite"/>
    </source>
</evidence>
<keyword evidence="3" id="KW-1185">Reference proteome</keyword>
<feature type="compositionally biased region" description="Basic and acidic residues" evidence="1">
    <location>
        <begin position="78"/>
        <end position="99"/>
    </location>
</feature>
<dbReference type="AlphaFoldDB" id="A0AAD7ABH6"/>
<dbReference type="EMBL" id="JARIHO010000010">
    <property type="protein sequence ID" value="KAJ7354203.1"/>
    <property type="molecule type" value="Genomic_DNA"/>
</dbReference>
<evidence type="ECO:0008006" key="4">
    <source>
        <dbReference type="Google" id="ProtNLM"/>
    </source>
</evidence>
<accession>A0AAD7ABH6</accession>
<evidence type="ECO:0000313" key="2">
    <source>
        <dbReference type="EMBL" id="KAJ7354203.1"/>
    </source>
</evidence>
<organism evidence="2 3">
    <name type="scientific">Mycena albidolilacea</name>
    <dbReference type="NCBI Taxonomy" id="1033008"/>
    <lineage>
        <taxon>Eukaryota</taxon>
        <taxon>Fungi</taxon>
        <taxon>Dikarya</taxon>
        <taxon>Basidiomycota</taxon>
        <taxon>Agaricomycotina</taxon>
        <taxon>Agaricomycetes</taxon>
        <taxon>Agaricomycetidae</taxon>
        <taxon>Agaricales</taxon>
        <taxon>Marasmiineae</taxon>
        <taxon>Mycenaceae</taxon>
        <taxon>Mycena</taxon>
    </lineage>
</organism>
<reference evidence="2" key="1">
    <citation type="submission" date="2023-03" db="EMBL/GenBank/DDBJ databases">
        <title>Massive genome expansion in bonnet fungi (Mycena s.s.) driven by repeated elements and novel gene families across ecological guilds.</title>
        <authorList>
            <consortium name="Lawrence Berkeley National Laboratory"/>
            <person name="Harder C.B."/>
            <person name="Miyauchi S."/>
            <person name="Viragh M."/>
            <person name="Kuo A."/>
            <person name="Thoen E."/>
            <person name="Andreopoulos B."/>
            <person name="Lu D."/>
            <person name="Skrede I."/>
            <person name="Drula E."/>
            <person name="Henrissat B."/>
            <person name="Morin E."/>
            <person name="Kohler A."/>
            <person name="Barry K."/>
            <person name="LaButti K."/>
            <person name="Morin E."/>
            <person name="Salamov A."/>
            <person name="Lipzen A."/>
            <person name="Mereny Z."/>
            <person name="Hegedus B."/>
            <person name="Baldrian P."/>
            <person name="Stursova M."/>
            <person name="Weitz H."/>
            <person name="Taylor A."/>
            <person name="Grigoriev I.V."/>
            <person name="Nagy L.G."/>
            <person name="Martin F."/>
            <person name="Kauserud H."/>
        </authorList>
    </citation>
    <scope>NUCLEOTIDE SEQUENCE</scope>
    <source>
        <strain evidence="2">CBHHK002</strain>
    </source>
</reference>
<evidence type="ECO:0000313" key="3">
    <source>
        <dbReference type="Proteomes" id="UP001218218"/>
    </source>
</evidence>